<dbReference type="Gene3D" id="6.20.50.160">
    <property type="match status" value="1"/>
</dbReference>
<keyword evidence="14" id="KW-0812">Transmembrane</keyword>
<dbReference type="SUPFAM" id="SSF49410">
    <property type="entry name" value="Alpha-macroglobulin receptor domain"/>
    <property type="match status" value="1"/>
</dbReference>
<comment type="subcellular location">
    <subcellularLocation>
        <location evidence="1">Secreted</location>
    </subcellularLocation>
</comment>
<dbReference type="Pfam" id="PF01821">
    <property type="entry name" value="ANATO"/>
    <property type="match status" value="1"/>
</dbReference>
<feature type="repeat" description="CSPG" evidence="12">
    <location>
        <begin position="1249"/>
        <end position="1345"/>
    </location>
</feature>
<dbReference type="InterPro" id="IPR040839">
    <property type="entry name" value="MG4"/>
</dbReference>
<dbReference type="Pfam" id="PF07703">
    <property type="entry name" value="A2M_BRD"/>
    <property type="match status" value="1"/>
</dbReference>
<dbReference type="PROSITE" id="PS50189">
    <property type="entry name" value="NTR"/>
    <property type="match status" value="1"/>
</dbReference>
<evidence type="ECO:0000256" key="10">
    <source>
        <dbReference type="ARBA" id="ARBA00023157"/>
    </source>
</evidence>
<dbReference type="InterPro" id="IPR013783">
    <property type="entry name" value="Ig-like_fold"/>
</dbReference>
<dbReference type="InterPro" id="IPR008930">
    <property type="entry name" value="Terpenoid_cyclase/PrenylTrfase"/>
</dbReference>
<comment type="similarity">
    <text evidence="2">Belongs to the FRAS1 family.</text>
</comment>
<dbReference type="Gene3D" id="1.50.10.20">
    <property type="match status" value="1"/>
</dbReference>
<dbReference type="PROSITE" id="PS01177">
    <property type="entry name" value="ANAPHYLATOXIN_1"/>
    <property type="match status" value="1"/>
</dbReference>
<keyword evidence="10" id="KW-1015">Disulfide bond</keyword>
<keyword evidence="5 15" id="KW-0732">Signal</keyword>
<comment type="caution">
    <text evidence="18">The sequence shown here is derived from an EMBL/GenBank/DDBJ whole genome shotgun (WGS) entry which is preliminary data.</text>
</comment>
<evidence type="ECO:0000256" key="12">
    <source>
        <dbReference type="PROSITE-ProRule" id="PRU01201"/>
    </source>
</evidence>
<keyword evidence="8" id="KW-0130">Cell adhesion</keyword>
<feature type="region of interest" description="Disordered" evidence="13">
    <location>
        <begin position="2986"/>
        <end position="3021"/>
    </location>
</feature>
<dbReference type="InterPro" id="IPR003644">
    <property type="entry name" value="Calx_beta"/>
</dbReference>
<dbReference type="Pfam" id="PF17789">
    <property type="entry name" value="MG4"/>
    <property type="match status" value="1"/>
</dbReference>
<evidence type="ECO:0000256" key="9">
    <source>
        <dbReference type="ARBA" id="ARBA00022966"/>
    </source>
</evidence>
<dbReference type="SUPFAM" id="SSF48239">
    <property type="entry name" value="Terpenoid cyclases/Protein prenyltransferases"/>
    <property type="match status" value="1"/>
</dbReference>
<dbReference type="InterPro" id="IPR002890">
    <property type="entry name" value="MG2"/>
</dbReference>
<evidence type="ECO:0000256" key="15">
    <source>
        <dbReference type="SAM" id="SignalP"/>
    </source>
</evidence>
<feature type="transmembrane region" description="Helical" evidence="14">
    <location>
        <begin position="3058"/>
        <end position="3084"/>
    </location>
</feature>
<gene>
    <name evidence="18" type="ORF">HGM15179_006596</name>
</gene>
<dbReference type="Pfam" id="PF07677">
    <property type="entry name" value="A2M_recep"/>
    <property type="match status" value="1"/>
</dbReference>
<keyword evidence="19" id="KW-1185">Reference proteome</keyword>
<evidence type="ECO:0000313" key="18">
    <source>
        <dbReference type="EMBL" id="TRZ20462.1"/>
    </source>
</evidence>
<dbReference type="SMART" id="SM01419">
    <property type="entry name" value="Thiol-ester_cl"/>
    <property type="match status" value="1"/>
</dbReference>
<reference evidence="18" key="1">
    <citation type="submission" date="2019-04" db="EMBL/GenBank/DDBJ databases">
        <title>Genome assembly of Zosterops borbonicus 15179.</title>
        <authorList>
            <person name="Leroy T."/>
            <person name="Anselmetti Y."/>
            <person name="Tilak M.-K."/>
            <person name="Nabholz B."/>
        </authorList>
    </citation>
    <scope>NUCLEOTIDE SEQUENCE</scope>
    <source>
        <strain evidence="18">HGM_15179</strain>
        <tissue evidence="18">Muscle</tissue>
    </source>
</reference>
<keyword evidence="7" id="KW-0106">Calcium</keyword>
<dbReference type="InterPro" id="IPR045658">
    <property type="entry name" value="FRAS1-rel_N"/>
</dbReference>
<dbReference type="GO" id="GO:0004866">
    <property type="term" value="F:endopeptidase inhibitor activity"/>
    <property type="evidence" value="ECO:0007669"/>
    <property type="project" value="InterPro"/>
</dbReference>
<dbReference type="GO" id="GO:0016020">
    <property type="term" value="C:membrane"/>
    <property type="evidence" value="ECO:0007669"/>
    <property type="project" value="InterPro"/>
</dbReference>
<dbReference type="InterPro" id="IPR011626">
    <property type="entry name" value="Alpha-macroglobulin_TED"/>
</dbReference>
<keyword evidence="3" id="KW-0964">Secreted</keyword>
<feature type="repeat" description="CSPG" evidence="12">
    <location>
        <begin position="1601"/>
        <end position="1698"/>
    </location>
</feature>
<dbReference type="InterPro" id="IPR039005">
    <property type="entry name" value="CSPG_rpt"/>
</dbReference>
<dbReference type="FunFam" id="2.60.40.1940:FF:000001">
    <property type="entry name" value="Complement component C3"/>
    <property type="match status" value="1"/>
</dbReference>
<feature type="domain" description="NTR" evidence="17">
    <location>
        <begin position="4653"/>
        <end position="4781"/>
    </location>
</feature>
<dbReference type="Gene3D" id="2.60.40.10">
    <property type="entry name" value="Immunoglobulins"/>
    <property type="match status" value="2"/>
</dbReference>
<evidence type="ECO:0000256" key="5">
    <source>
        <dbReference type="ARBA" id="ARBA00022729"/>
    </source>
</evidence>
<dbReference type="GO" id="GO:0007155">
    <property type="term" value="P:cell adhesion"/>
    <property type="evidence" value="ECO:0007669"/>
    <property type="project" value="UniProtKB-KW"/>
</dbReference>
<keyword evidence="11" id="KW-0325">Glycoprotein</keyword>
<dbReference type="Gene3D" id="2.60.40.1940">
    <property type="match status" value="1"/>
</dbReference>
<dbReference type="InterPro" id="IPR047565">
    <property type="entry name" value="Alpha-macroglob_thiol-ester_cl"/>
</dbReference>
<keyword evidence="9" id="KW-0882">Thioester bond</keyword>
<dbReference type="Pfam" id="PF17791">
    <property type="entry name" value="MG3"/>
    <property type="match status" value="1"/>
</dbReference>
<dbReference type="Gene3D" id="1.20.91.20">
    <property type="entry name" value="Anaphylotoxins (complement system)"/>
    <property type="match status" value="1"/>
</dbReference>
<dbReference type="GO" id="GO:0005615">
    <property type="term" value="C:extracellular space"/>
    <property type="evidence" value="ECO:0007669"/>
    <property type="project" value="InterPro"/>
</dbReference>
<feature type="signal peptide" evidence="15">
    <location>
        <begin position="1"/>
        <end position="29"/>
    </location>
</feature>
<protein>
    <recommendedName>
        <fullName evidence="20">FREM2 protein</fullName>
    </recommendedName>
</protein>
<dbReference type="GO" id="GO:0009653">
    <property type="term" value="P:anatomical structure morphogenesis"/>
    <property type="evidence" value="ECO:0007669"/>
    <property type="project" value="TreeGrafter"/>
</dbReference>
<dbReference type="SMART" id="SM00643">
    <property type="entry name" value="C345C"/>
    <property type="match status" value="1"/>
</dbReference>
<evidence type="ECO:0000256" key="3">
    <source>
        <dbReference type="ARBA" id="ARBA00022525"/>
    </source>
</evidence>
<proteinExistence type="inferred from homology"/>
<feature type="repeat" description="CSPG" evidence="12">
    <location>
        <begin position="1366"/>
        <end position="1458"/>
    </location>
</feature>
<keyword evidence="14" id="KW-1133">Transmembrane helix</keyword>
<dbReference type="FunFam" id="2.60.40.2030:FF:000008">
    <property type="entry name" value="FRAS1-related extracellular matrix protein 2"/>
    <property type="match status" value="1"/>
</dbReference>
<dbReference type="InterPro" id="IPR009048">
    <property type="entry name" value="A-macroglobulin_rcpt-bd"/>
</dbReference>
<evidence type="ECO:0000256" key="6">
    <source>
        <dbReference type="ARBA" id="ARBA00022737"/>
    </source>
</evidence>
<dbReference type="Pfam" id="PF01759">
    <property type="entry name" value="NTR"/>
    <property type="match status" value="1"/>
</dbReference>
<dbReference type="InterPro" id="IPR051561">
    <property type="entry name" value="FRAS1_ECM"/>
</dbReference>
<accession>A0A8K1LNM4</accession>
<dbReference type="SMART" id="SM00237">
    <property type="entry name" value="Calx_beta"/>
    <property type="match status" value="5"/>
</dbReference>
<keyword evidence="14" id="KW-0472">Membrane</keyword>
<feature type="repeat" description="CSPG" evidence="12">
    <location>
        <begin position="541"/>
        <end position="666"/>
    </location>
</feature>
<feature type="repeat" description="CSPG" evidence="12">
    <location>
        <begin position="1478"/>
        <end position="1567"/>
    </location>
</feature>
<feature type="chain" id="PRO_5035470423" description="FREM2 protein" evidence="15">
    <location>
        <begin position="30"/>
        <end position="4781"/>
    </location>
</feature>
<dbReference type="SUPFAM" id="SSF47686">
    <property type="entry name" value="Anaphylotoxins (complement system)"/>
    <property type="match status" value="1"/>
</dbReference>
<dbReference type="InterPro" id="IPR008993">
    <property type="entry name" value="TIMP-like_OB-fold"/>
</dbReference>
<dbReference type="Pfam" id="PF00207">
    <property type="entry name" value="A2M"/>
    <property type="match status" value="1"/>
</dbReference>
<dbReference type="InterPro" id="IPR018081">
    <property type="entry name" value="Anaphylatoxin_comp_syst"/>
</dbReference>
<dbReference type="InterPro" id="IPR036595">
    <property type="entry name" value="A-macroglobulin_rcpt-bd_sf"/>
</dbReference>
<feature type="domain" description="Anaphylatoxin-like" evidence="16">
    <location>
        <begin position="3801"/>
        <end position="3836"/>
    </location>
</feature>
<dbReference type="SMART" id="SM01359">
    <property type="entry name" value="A2M_N_2"/>
    <property type="match status" value="1"/>
</dbReference>
<sequence>MQPLPAGPRRLPAGLLLLLLLAGCACAGAAEPPPGSDAAVSSPWSAEADPVVVVANRGLRVPLGRSAWLDPARDLVLQVRPGDRCHLTVLDEDPLWQRPGRLSPRRFPCDFGPREVQYWHLGGRSPARDRVRLQLRYDSPSRALVLPLVLEVEVLFTQLEIVTRNLPLTVERLRGTSTPLDARSLEFAFEPGRQRCRVGLLPPLAGLPRYGEILNSPPAAAGGAGEAAGGGPMPSAMWDCEEFLRLGLRYRHTAAGGSPNRDLVPLVAELREAAGGGALLKREYFQVLVRIRAGSENVAPKPSFLAMLMMEVDQFVLTALTPDMLSAEDAESPADLLLFNITSPFGPGQGHMVSTDDRSLPVTSFSQRDVRELRIAYQPPAEDSDRERLFELELEVLDPEGAASEPFAFVIVVKPMNTLAPVVTRNTGLVLYEGQSRPLSGPGPSPNLVVSDEDDLEQVRVSVVAGLRHGHLTLLEDTPGAAAPRKHFTVAELAAGRVIYQHDGSESPLSDNLVLRLEDGGSRHRVEFLFPITLVPTDDQPPLLNANTGLATAEGETVPITTRALSATDIDSQDAILLFTVESGPTAGQLLLRQAQAPPGWEDEEEEEGFSWRKVAGVAGSSFIYEKPVREWLQQDIVEGRLFYHHFGAHSPGPGVVLDQFIFRVQDDNDPPNRSGPQTFVIRVHPVDRLAPELHSSSSLHLIVAEQQVTPLRRKHLCYTDQDSGDRELRYTVIQPPTDTDSNHPPEAYGARLGSLVLTEDHSVEVTHFTQAQINHHKISYRPPQEELGVAPHLIQFQYQVQDAAGNAAKGTFTIYLQPVDNQPPEITNTGFTLPEGGSHVLSPTELDASDTDTELARLRFILTQAPRYGHLQLSGYSLVPGGIFGLEDIRQGRVVYVHGGAETSSDTCRLDVSDGVHFVPITLKMSVHPVDDEVPTLRLPPGTLGSYLDVLENGAAEITANVIQGTDEDTDDFMLTFIVEDPPQHGSILVQGVPAERFSQRDLLDGVVVYAHTGGEIGLLPKEDAFNLTLSDLSEKWRVRGNVVQGVSVLVTILPVDSKAPEIFVGEQFVVTEGDKRVITLAHLRAEDVDTPSDDILCTIVSQPTSGFALRCSDGINFSQRHFFPIVIVPINDEEPEIFLREFVVMEGMSLVIDTPILNAVDADVPADQLVFTITRLPRHGHIVNQLVNGTVLVESFTLDQITESSNILYEHDDSETRADSFEVQLTDGKHTVRKMVPIMVIPVDDETPRMAINDGLEIEIGETRTINNRILKATDLDSEDKTLTYIISYGPGQGLLQRIKPSGGAENITLGMNFTQDEVDRNLIRYVHFGQQGVRDLIKFDVTDGINPLIDRYFYVTIGSIDIVFPDVISKGVSLKEGGKVTLTTDLLSTSDLNSPDENLVFTITRPPVRGHLECTDQPGVPISTFTQLLLAGNKVYYIHTSEDEVKMDSFEFEVTDGYNPVFRTFRISISDVDNKKPVVTIHNLVVSENEYKLITPFELTAEDRDTPDPLLKFVITQIPVHGQIMFNNSKPVTTFSKQDLNENLISYKHDGSESVEDSFSFTVTDGTHTDFYVFPNTVFETRKPQTMKIRIMAVDNSVPQVVINKGAQTLRVLATGHIGFLITNKVLKVEDRDSLHVTLKIRITEGPRHGFLIHLGKGNHSISQFTQADIDDMKICYVLRGGDNATSDIFHFLVEDGGGNKLKNQHFRLNWAWISLEKEYYLVNEDSKYLDVVLKRRGYLGETSFISISTKDGTAKKDKDFRGKAQKQVQFNPGQTLATWRVRILSDGEHEHSEAFQIVLSEPIMAILEFPAASTVEIIDPGDESTVFIPQSTYTIEEDVGELFIPVRRSGDVSQELMVICYTQQGTASGTVPTSVLSYSDYISRPEDHNSVLRFDKDEREKMCRIVIIDDSLYEEAETFDVLLSMPMGGRIGAEFPSTHITIVPDKDDEPAFYFGNDEYYVDESAGYIEVLVWRTGTDLSKAASVTVRSRKSEPITAEAGVDYVGISRNLDFSPGVNMQTFRVIILDDLGQPVLEGTEKFELVLRMPMNAALGEPSKTTIFINDSLSDLPKMQFKESVYIANENDGQISAMIYRSGDIRYTSTVRCYTRQASAQVMMDFEERPNIDSSIITFLPGETEKPCTLVLVDDTFHEEEEELRLVLGTPRSDSSFGATIGEQNETLIKIRDDADKAIIKFGETKFSVSEPKDTRQVAVVKIPVLRLGDTSKVSVVRVHTKDGSATSGEDYHPISEEIEFREGETQHFVEIEVLFDGVREMREAFTVHLKPDENMVAEIQTAKAIVYIEEMNSMADVTFPSVPQVASLLIYDDTSKAKDKTSPIAGYPVVCITACNPKYEDFEKTGSICVSENINNTLTRYRWLVSAPTGPDGVTSPMKEVDFDTFFTSSKMITLDSIYFQAGSRVQCAARAVNSDGNEGLELLSPIVTISTSEGLCQPRISGVVGAEPFSAKLRYTGPEDPDYANLIKLTVTLPHIDGMLPVISTRELSNFELTLSPDGTRVGNHKCSNLLDYTEVKTHHGFLTDATKNPDVIGETIPYQYSPAIRGLNTLRFYRNLNLEACLWEFISYYDMSELLTDCGGTIGTDGQVLNLVQSYVTLRVPLYVSYVFHSPVGIGGWQHFDLQSELRLTFVYDTAILWKDGIGSPPEAELQGSLFPTSMRISEEGRLVVNFKTEARFHGLFVMSHPASSLTSMVMSADQPGLTFSLSLIRSEPTYNLPVQQWSFVSDFAVRDYSGMYTVKLIACTTAPHQEYSLPVICNPREPITFDLDIRFQQVSDPVAAEFSLNTQMFLLSKKTLWLSDGSMGFGQESDVAFSEGDVIYGRVMVDPVQNLGDSFYCSIEKVFLCTGADGYVPKYNPSNTEYGCLADSPSLLYRFKIVDKAQPETQATSFGNVLFNAKLAIDDPEAIPLVKQPGSDGFKVDSTPLFQVSLGREWYVHTIYTVRSKENANRGIGKRSVEHQYHSLLSAGSPGASTQRRQKRGVEQAPELAKDIGAGNNRGTNIQHIALDRSSRKQGPQREVALNGVLPRELDNQSAGISILTIIGGAAAVFLAICLIAIIIVLLKWKQNSDKKESTNESGSNEPMMLPQNYSNDSSEVDGDNQMNIFETICKIIVQNGDNKKKDKANTEKLDKHESGKLDKNLDLYLDKVALETDVVEFSNGKAGIVDELLFAAVQYTTSTIIKPGALQQNLFKKSNLPYVLLVTESKELYSTAKSTRILLSSKKGYIFIQTDKPIYTPNSQVRYRIFILDNAMRPTHDTVTVAVQNSNGMVVKKSDRKINTVFGAHFDIPDIAEPGTWKIKAWFHEHEMSNVSTEFEVKRYELPSFEVKLIPLHPYYHIWNESFVFDIEAKHSYGKEIQGAAYVRFGVIDENENKIFIPGLEQQLSIQNGKGRVTLNTPLLEEKLRRSISTLEGFHLYVAVTTVETASGEMREEELSSVKFVRSPYAVDLSNTKKYFVPGAPFSVVASATLVDGAPAAFLSISATVTWPGKPSVKKTAFCNREGQVSITFDIPRDAQRLEIKVKAEEGKERLESPELSIRAERYQSASSNSLSISIPHTVVAPGDTLPITLNGIHQSGSGNIGYFYYMVVAKGQAELLGRVPSSNEVINLKITEKMVPAFRFLAYYFIGNEGQQEIIADSVWVDVVDVCEGKIKVRTEQDTYEPTDNINLEIEMDHAGKVALAVVDKAVFILNKKNKLTAKKVFNAMNSYDLGCSAGGGANSIQVFTDVGLAFISDTIQSSIREGYKCLQGTRRQKRSLDFQKKMSGIASRYQNTPLLKCCQDGMKLNPMRFSCAKRLAKVPGSQECRKAFQDCCEKATALRRQANQRNRVGLARQYNEHEELFDETSVSLRSYFPESWWWSLEAIESPGKHSVKNFVPDSITTWEVQAISISPEKGFCVADPHAFAVFKDFFVSLRLPYSVRRHEQLEIKAVVYNYLPNDLQVTVKMDAVKGLCTAETRARAVQLSLLAKGNSATPAFFSVVPLTVGEIPITITAFDQDSGHSDSIRKNLKVVAEGVLQREEETVCINSGLKSHTVDLNRPSNMVPGSDSHVLVSLKGNIMDESVGNCLSLSGVEKLIQVPTGCAEQTMVKMAPAVYAIEYLDASEQWVNFNPERKQEAISMIEKGYTRLLEFQKEDGSYGTFKRTPSSVWLTAFIVKVLTRSREYFSIQDNHISKSISYLVNQQQPDGSFHDHHPVLDRSMQGGIKTAEEDLAMTAFVTIALQQTLPVYPSPDVARVIRGTVAYMKNQFSRNTDCYSTVITAYALTLVQSDSEDTQFVKEKLRSCSYFDEAKQQRYWGNGNNAVSVETTAYALLQTLLLEDMEYASPIATWLTERRNYGGGYCSTQDTVVALEALSAYSIQTLNPVSTDLTVRLGTPGRQNYYTIVLTDAHEEFQKQLEFELGRKLEVSVQGKGNGTMSILKMYWSPELKNNTCNDLILTVEVEGGLKYSEADYSDEDNDYEDLTTTSNSTFETLSKIDWFDIRSRRKRDVTTPSKTESLQYKVCVRSTGPQVPKMSLVDLTLLSGLEPDTKELEQLVTASDRYIQHFEYKEGKVLLYFGELPSGPDPDCISFGAKQINPMGLVQPANAILYDFYNPDRRCSVFYSAPKHSPMLSKLCHANVCQCAEGPCPKQKSTFSKGVEQTTRVSFVCYQPTADYAYEVEILNSTNKNVFDYYEAKIHKILKASADESIQVGEHRQFLSRSMCNLNIVPGKHYLLMGRDGQTVDCNNKMQYLLDAQAWVEKIPEASESKLGQLIV</sequence>
<dbReference type="InterPro" id="IPR001134">
    <property type="entry name" value="Netrin_domain"/>
</dbReference>
<dbReference type="SMART" id="SM00104">
    <property type="entry name" value="ANATO"/>
    <property type="match status" value="1"/>
</dbReference>
<dbReference type="PROSITE" id="PS01178">
    <property type="entry name" value="ANAPHYLATOXIN_2"/>
    <property type="match status" value="1"/>
</dbReference>
<dbReference type="SMART" id="SM01361">
    <property type="entry name" value="A2M_recep"/>
    <property type="match status" value="1"/>
</dbReference>
<keyword evidence="4" id="KW-0479">Metal-binding</keyword>
<dbReference type="Gene3D" id="2.60.40.1930">
    <property type="match status" value="3"/>
</dbReference>
<dbReference type="FunFam" id="2.60.40.10:FF:000155">
    <property type="entry name" value="complement C3 isoform X1"/>
    <property type="match status" value="1"/>
</dbReference>
<dbReference type="InterPro" id="IPR001599">
    <property type="entry name" value="Macroglobln_a2"/>
</dbReference>
<evidence type="ECO:0000256" key="13">
    <source>
        <dbReference type="SAM" id="MobiDB-lite"/>
    </source>
</evidence>
<evidence type="ECO:0000259" key="17">
    <source>
        <dbReference type="PROSITE" id="PS50189"/>
    </source>
</evidence>
<evidence type="ECO:0000313" key="19">
    <source>
        <dbReference type="Proteomes" id="UP000796761"/>
    </source>
</evidence>
<dbReference type="Gene3D" id="2.60.40.2030">
    <property type="match status" value="5"/>
</dbReference>
<evidence type="ECO:0000259" key="16">
    <source>
        <dbReference type="PROSITE" id="PS01178"/>
    </source>
</evidence>
<evidence type="ECO:0000256" key="14">
    <source>
        <dbReference type="SAM" id="Phobius"/>
    </source>
</evidence>
<evidence type="ECO:0000256" key="4">
    <source>
        <dbReference type="ARBA" id="ARBA00022723"/>
    </source>
</evidence>
<dbReference type="FunFam" id="2.40.50.120:FF:000013">
    <property type="entry name" value="Complement C3"/>
    <property type="match status" value="1"/>
</dbReference>
<dbReference type="EMBL" id="SWJQ01000147">
    <property type="protein sequence ID" value="TRZ20462.1"/>
    <property type="molecule type" value="Genomic_DNA"/>
</dbReference>
<dbReference type="Pfam" id="PF19309">
    <property type="entry name" value="Frem_N"/>
    <property type="match status" value="1"/>
</dbReference>
<evidence type="ECO:0000256" key="1">
    <source>
        <dbReference type="ARBA" id="ARBA00004613"/>
    </source>
</evidence>
<feature type="repeat" description="CSPG" evidence="12">
    <location>
        <begin position="420"/>
        <end position="518"/>
    </location>
</feature>
<dbReference type="Gene3D" id="2.40.50.120">
    <property type="match status" value="1"/>
</dbReference>
<evidence type="ECO:0000256" key="11">
    <source>
        <dbReference type="ARBA" id="ARBA00023180"/>
    </source>
</evidence>
<evidence type="ECO:0008006" key="20">
    <source>
        <dbReference type="Google" id="ProtNLM"/>
    </source>
</evidence>
<organism evidence="18 19">
    <name type="scientific">Zosterops borbonicus</name>
    <dbReference type="NCBI Taxonomy" id="364589"/>
    <lineage>
        <taxon>Eukaryota</taxon>
        <taxon>Metazoa</taxon>
        <taxon>Chordata</taxon>
        <taxon>Craniata</taxon>
        <taxon>Vertebrata</taxon>
        <taxon>Euteleostomi</taxon>
        <taxon>Archelosauria</taxon>
        <taxon>Archosauria</taxon>
        <taxon>Dinosauria</taxon>
        <taxon>Saurischia</taxon>
        <taxon>Theropoda</taxon>
        <taxon>Coelurosauria</taxon>
        <taxon>Aves</taxon>
        <taxon>Neognathae</taxon>
        <taxon>Neoaves</taxon>
        <taxon>Telluraves</taxon>
        <taxon>Australaves</taxon>
        <taxon>Passeriformes</taxon>
        <taxon>Sylvioidea</taxon>
        <taxon>Zosteropidae</taxon>
        <taxon>Zosterops</taxon>
    </lineage>
</organism>
<dbReference type="Pfam" id="PF16184">
    <property type="entry name" value="Cadherin_3"/>
    <property type="match status" value="11"/>
</dbReference>
<dbReference type="Gene3D" id="2.60.120.1540">
    <property type="match status" value="1"/>
</dbReference>
<dbReference type="SMART" id="SM01360">
    <property type="entry name" value="A2M"/>
    <property type="match status" value="1"/>
</dbReference>
<dbReference type="InterPro" id="IPR000020">
    <property type="entry name" value="Anaphylatoxin/fibulin"/>
</dbReference>
<dbReference type="Pfam" id="PF07678">
    <property type="entry name" value="TED_complement"/>
    <property type="match status" value="1"/>
</dbReference>
<evidence type="ECO:0000256" key="2">
    <source>
        <dbReference type="ARBA" id="ARBA00005529"/>
    </source>
</evidence>
<dbReference type="PROSITE" id="PS51854">
    <property type="entry name" value="CSPG"/>
    <property type="match status" value="11"/>
</dbReference>
<feature type="repeat" description="CSPG" evidence="12">
    <location>
        <begin position="301"/>
        <end position="395"/>
    </location>
</feature>
<dbReference type="InterPro" id="IPR018933">
    <property type="entry name" value="Netrin_module_non-TIMP"/>
</dbReference>
<dbReference type="CDD" id="cd02896">
    <property type="entry name" value="complement_C3_C4_C5"/>
    <property type="match status" value="1"/>
</dbReference>
<evidence type="ECO:0000256" key="7">
    <source>
        <dbReference type="ARBA" id="ARBA00022837"/>
    </source>
</evidence>
<keyword evidence="6" id="KW-0677">Repeat</keyword>
<dbReference type="CDD" id="cd00017">
    <property type="entry name" value="ANATO"/>
    <property type="match status" value="1"/>
</dbReference>
<dbReference type="PROSITE" id="PS00477">
    <property type="entry name" value="ALPHA_2_MACROGLOBULIN"/>
    <property type="match status" value="1"/>
</dbReference>
<feature type="repeat" description="CSPG" evidence="12">
    <location>
        <begin position="691"/>
        <end position="802"/>
    </location>
</feature>
<dbReference type="InterPro" id="IPR038081">
    <property type="entry name" value="CalX-like_sf"/>
</dbReference>
<dbReference type="Pfam" id="PF03160">
    <property type="entry name" value="Calx-beta"/>
    <property type="match status" value="4"/>
</dbReference>
<dbReference type="Gene3D" id="2.60.40.690">
    <property type="entry name" value="Alpha-macroglobulin, receptor-binding domain"/>
    <property type="match status" value="1"/>
</dbReference>
<dbReference type="SUPFAM" id="SSF50242">
    <property type="entry name" value="TIMP-like"/>
    <property type="match status" value="1"/>
</dbReference>
<dbReference type="GO" id="GO:0046872">
    <property type="term" value="F:metal ion binding"/>
    <property type="evidence" value="ECO:0007669"/>
    <property type="project" value="UniProtKB-KW"/>
</dbReference>
<dbReference type="Pfam" id="PF01835">
    <property type="entry name" value="MG2"/>
    <property type="match status" value="1"/>
</dbReference>
<dbReference type="OrthoDB" id="430044at2759"/>
<evidence type="ECO:0000256" key="8">
    <source>
        <dbReference type="ARBA" id="ARBA00022889"/>
    </source>
</evidence>
<dbReference type="FunFam" id="6.20.50.160:FF:000001">
    <property type="entry name" value="Complement component 4"/>
    <property type="match status" value="1"/>
</dbReference>
<dbReference type="InterPro" id="IPR011625">
    <property type="entry name" value="A2M_N_BRD"/>
</dbReference>
<dbReference type="PANTHER" id="PTHR45739">
    <property type="entry name" value="MATRIX PROTEIN, PUTATIVE-RELATED"/>
    <property type="match status" value="1"/>
</dbReference>
<dbReference type="InterPro" id="IPR019742">
    <property type="entry name" value="MacrogloblnA2_CS"/>
</dbReference>
<name>A0A8K1LNM4_9PASS</name>
<dbReference type="PANTHER" id="PTHR45739:SF4">
    <property type="entry name" value="FRAS1-RELATED EXTRACELLULAR MATRIX PROTEIN 2"/>
    <property type="match status" value="1"/>
</dbReference>
<dbReference type="FunFam" id="2.60.40.2030:FF:000011">
    <property type="entry name" value="Fras1-related extracellular matrix protein 2"/>
    <property type="match status" value="1"/>
</dbReference>
<feature type="repeat" description="CSPG" evidence="12">
    <location>
        <begin position="940"/>
        <end position="1032"/>
    </location>
</feature>
<dbReference type="SUPFAM" id="SSF141072">
    <property type="entry name" value="CalX-like"/>
    <property type="match status" value="5"/>
</dbReference>
<feature type="repeat" description="CSPG" evidence="12">
    <location>
        <begin position="823"/>
        <end position="914"/>
    </location>
</feature>
<dbReference type="Gene3D" id="2.20.130.20">
    <property type="match status" value="1"/>
</dbReference>
<dbReference type="GO" id="GO:0007154">
    <property type="term" value="P:cell communication"/>
    <property type="evidence" value="ECO:0007669"/>
    <property type="project" value="InterPro"/>
</dbReference>
<dbReference type="Proteomes" id="UP000796761">
    <property type="component" value="Unassembled WGS sequence"/>
</dbReference>
<dbReference type="InterPro" id="IPR041555">
    <property type="entry name" value="MG3"/>
</dbReference>
<feature type="repeat" description="CSPG" evidence="12">
    <location>
        <begin position="1135"/>
        <end position="1228"/>
    </location>
</feature>